<feature type="transmembrane region" description="Helical" evidence="1">
    <location>
        <begin position="12"/>
        <end position="32"/>
    </location>
</feature>
<reference evidence="2 3" key="1">
    <citation type="submission" date="2011-11" db="EMBL/GenBank/DDBJ databases">
        <title>Improved High-Quality Draft sequence of Beggiatoa alba B18lD.</title>
        <authorList>
            <consortium name="US DOE Joint Genome Institute"/>
            <person name="Lucas S."/>
            <person name="Han J."/>
            <person name="Lapidus A."/>
            <person name="Cheng J.-F."/>
            <person name="Goodwin L."/>
            <person name="Pitluck S."/>
            <person name="Peters L."/>
            <person name="Mikhailova N."/>
            <person name="Held B."/>
            <person name="Detter J.C."/>
            <person name="Han C."/>
            <person name="Tapia R."/>
            <person name="Land M."/>
            <person name="Hauser L."/>
            <person name="Kyrpides N."/>
            <person name="Ivanova N."/>
            <person name="Pagani I."/>
            <person name="Samuel K."/>
            <person name="Teske A."/>
            <person name="Mueller J."/>
            <person name="Woyke T."/>
        </authorList>
    </citation>
    <scope>NUCLEOTIDE SEQUENCE [LARGE SCALE GENOMIC DNA]</scope>
    <source>
        <strain evidence="2 3">B18LD</strain>
    </source>
</reference>
<organism evidence="2 3">
    <name type="scientific">Beggiatoa alba B18LD</name>
    <dbReference type="NCBI Taxonomy" id="395493"/>
    <lineage>
        <taxon>Bacteria</taxon>
        <taxon>Pseudomonadati</taxon>
        <taxon>Pseudomonadota</taxon>
        <taxon>Gammaproteobacteria</taxon>
        <taxon>Thiotrichales</taxon>
        <taxon>Thiotrichaceae</taxon>
        <taxon>Beggiatoa</taxon>
    </lineage>
</organism>
<dbReference type="HOGENOM" id="CLU_3132755_0_0_6"/>
<keyword evidence="1" id="KW-1133">Transmembrane helix</keyword>
<accession>I3CEE1</accession>
<name>I3CEE1_9GAMM</name>
<gene>
    <name evidence="2" type="ORF">BegalDRAFT_1081</name>
</gene>
<sequence length="49" mass="5846">MFHITLRLKKSLLLLLGISILCGLMLLGWYLWLQWGMLIVNNYDPQYCF</sequence>
<keyword evidence="1" id="KW-0812">Transmembrane</keyword>
<evidence type="ECO:0000313" key="2">
    <source>
        <dbReference type="EMBL" id="EIJ41984.1"/>
    </source>
</evidence>
<dbReference type="Proteomes" id="UP000005744">
    <property type="component" value="Unassembled WGS sequence"/>
</dbReference>
<keyword evidence="3" id="KW-1185">Reference proteome</keyword>
<dbReference type="AlphaFoldDB" id="I3CEE1"/>
<evidence type="ECO:0000313" key="3">
    <source>
        <dbReference type="Proteomes" id="UP000005744"/>
    </source>
</evidence>
<proteinExistence type="predicted"/>
<evidence type="ECO:0000256" key="1">
    <source>
        <dbReference type="SAM" id="Phobius"/>
    </source>
</evidence>
<dbReference type="EMBL" id="JH600070">
    <property type="protein sequence ID" value="EIJ41984.1"/>
    <property type="molecule type" value="Genomic_DNA"/>
</dbReference>
<protein>
    <submittedName>
        <fullName evidence="2">Uncharacterized protein</fullName>
    </submittedName>
</protein>
<dbReference type="RefSeq" id="WP_002684432.1">
    <property type="nucleotide sequence ID" value="NZ_JH600070.1"/>
</dbReference>
<keyword evidence="1" id="KW-0472">Membrane</keyword>